<dbReference type="Proteomes" id="UP000825886">
    <property type="component" value="Chromosome"/>
</dbReference>
<keyword evidence="3" id="KW-1185">Reference proteome</keyword>
<dbReference type="EMBL" id="CP081864">
    <property type="protein sequence ID" value="QZN97162.1"/>
    <property type="molecule type" value="Genomic_DNA"/>
</dbReference>
<sequence length="286" mass="31231">MLFINSPSRIDVKTDTIYSALLKKTNNNTLSSKTLNKLAKIARTSFELPKADARRIFKNNKPVTPSGASIILAYNIGKALAQVSSDNLRSQLKAFVAHCGSPSVDNNPQTGIPCSASSCTATSTEFIIKNSDRIGASLGEGAQAIVVEDKKNPGKVLKIFYDDVSSNEVARQADSFRLFYGNESASIIAQGIIQLDKIDGVPLSKVDYFADDAEEDFILLLYEMCDKGCPPTDMSEDNFLYNLARNQFYPVDISYFPGDKIDLGGLHYILKLIAEKSKPQPIGIAI</sequence>
<name>A0ABX9APQ7_9ENTR</name>
<organism evidence="2 3">
    <name type="scientific">Symbiopectobacterium purcellii</name>
    <dbReference type="NCBI Taxonomy" id="2871826"/>
    <lineage>
        <taxon>Bacteria</taxon>
        <taxon>Pseudomonadati</taxon>
        <taxon>Pseudomonadota</taxon>
        <taxon>Gammaproteobacteria</taxon>
        <taxon>Enterobacterales</taxon>
        <taxon>Enterobacteriaceae</taxon>
    </lineage>
</organism>
<feature type="domain" description="Kinase OspG kinase" evidence="1">
    <location>
        <begin position="138"/>
        <end position="253"/>
    </location>
</feature>
<accession>A0ABX9APQ7</accession>
<evidence type="ECO:0000313" key="2">
    <source>
        <dbReference type="EMBL" id="QZN97162.1"/>
    </source>
</evidence>
<dbReference type="Gene3D" id="3.30.200.20">
    <property type="entry name" value="Phosphorylase Kinase, domain 1"/>
    <property type="match status" value="1"/>
</dbReference>
<reference evidence="2 3" key="1">
    <citation type="submission" date="2021-08" db="EMBL/GenBank/DDBJ databases">
        <title>Culture and genomic analysis of Symbiopectobacterium purcellii sp. nov. gen. nov., isolated from the leafhopper Empoasca decipiens.</title>
        <authorList>
            <person name="Nadal-Jimenez P."/>
            <person name="Siozios S."/>
            <person name="Halliday N."/>
            <person name="Camara M."/>
            <person name="Hurst G.D.D."/>
        </authorList>
    </citation>
    <scope>NUCLEOTIDE SEQUENCE [LARGE SCALE GENOMIC DNA]</scope>
    <source>
        <strain evidence="2 3">SyEd1</strain>
    </source>
</reference>
<dbReference type="RefSeq" id="WP_222160173.1">
    <property type="nucleotide sequence ID" value="NZ_CP081864.1"/>
</dbReference>
<dbReference type="InterPro" id="IPR054466">
    <property type="entry name" value="OspG_kinase"/>
</dbReference>
<dbReference type="Pfam" id="PF22303">
    <property type="entry name" value="OspG_kinase"/>
    <property type="match status" value="1"/>
</dbReference>
<dbReference type="Gene3D" id="1.10.510.10">
    <property type="entry name" value="Transferase(Phosphotransferase) domain 1"/>
    <property type="match status" value="1"/>
</dbReference>
<evidence type="ECO:0000259" key="1">
    <source>
        <dbReference type="Pfam" id="PF22303"/>
    </source>
</evidence>
<gene>
    <name evidence="2" type="ORF">K6K13_07285</name>
</gene>
<evidence type="ECO:0000313" key="3">
    <source>
        <dbReference type="Proteomes" id="UP000825886"/>
    </source>
</evidence>
<proteinExistence type="predicted"/>
<protein>
    <recommendedName>
        <fullName evidence="1">Kinase OspG kinase domain-containing protein</fullName>
    </recommendedName>
</protein>